<evidence type="ECO:0000256" key="1">
    <source>
        <dbReference type="SAM" id="MobiDB-lite"/>
    </source>
</evidence>
<proteinExistence type="predicted"/>
<feature type="compositionally biased region" description="Low complexity" evidence="1">
    <location>
        <begin position="201"/>
        <end position="212"/>
    </location>
</feature>
<protein>
    <submittedName>
        <fullName evidence="2">Uncharacterized protein</fullName>
    </submittedName>
</protein>
<feature type="compositionally biased region" description="Basic and acidic residues" evidence="1">
    <location>
        <begin position="388"/>
        <end position="402"/>
    </location>
</feature>
<accession>A0A5J4X1R6</accession>
<sequence>MSSQLVYWTAGTPIWAQPEKIISLMSQEKEKDNPRLEHQSQHQPHPFKIEIMEDVRRLPDAERRGILADWKFSDTSLEVGIPEYPEKLALLRAYVINKHNRAIDLRDQLPQPNEVFMQSLPGGLIPLNVLQVQWQDPIKRQLQNNLANQILEALPEKVDKKKRKRHEGSNSNSESESGEQQHHKRSKNKKHRKRRRRSTTSDECSSSSQSSRSRSRSVHRRHSRSSKSETIKRDLTGIVGVSSASKFNPNKVQMHESWIRNAERHRWQHEDYWPTSEPGQQHPLEVSAVYRENAKALSLAESALLNEIQRKAEQQKPSKDVTDAYLMVLTAGARSRTIREADTQTGTRREQILLNYNQPNQNSAPLQQQSDYNRRFNNNYNSWKKHGSQRDHKGYDKSDKRG</sequence>
<evidence type="ECO:0000313" key="3">
    <source>
        <dbReference type="Proteomes" id="UP000324800"/>
    </source>
</evidence>
<dbReference type="Proteomes" id="UP000324800">
    <property type="component" value="Unassembled WGS sequence"/>
</dbReference>
<organism evidence="2 3">
    <name type="scientific">Streblomastix strix</name>
    <dbReference type="NCBI Taxonomy" id="222440"/>
    <lineage>
        <taxon>Eukaryota</taxon>
        <taxon>Metamonada</taxon>
        <taxon>Preaxostyla</taxon>
        <taxon>Oxymonadida</taxon>
        <taxon>Streblomastigidae</taxon>
        <taxon>Streblomastix</taxon>
    </lineage>
</organism>
<comment type="caution">
    <text evidence="2">The sequence shown here is derived from an EMBL/GenBank/DDBJ whole genome shotgun (WGS) entry which is preliminary data.</text>
</comment>
<feature type="compositionally biased region" description="Basic residues" evidence="1">
    <location>
        <begin position="213"/>
        <end position="225"/>
    </location>
</feature>
<feature type="region of interest" description="Disordered" evidence="1">
    <location>
        <begin position="376"/>
        <end position="402"/>
    </location>
</feature>
<gene>
    <name evidence="2" type="ORF">EZS28_003880</name>
</gene>
<dbReference type="AlphaFoldDB" id="A0A5J4X1R6"/>
<reference evidence="2 3" key="1">
    <citation type="submission" date="2019-03" db="EMBL/GenBank/DDBJ databases">
        <title>Single cell metagenomics reveals metabolic interactions within the superorganism composed of flagellate Streblomastix strix and complex community of Bacteroidetes bacteria on its surface.</title>
        <authorList>
            <person name="Treitli S.C."/>
            <person name="Kolisko M."/>
            <person name="Husnik F."/>
            <person name="Keeling P."/>
            <person name="Hampl V."/>
        </authorList>
    </citation>
    <scope>NUCLEOTIDE SEQUENCE [LARGE SCALE GENOMIC DNA]</scope>
    <source>
        <strain evidence="2">ST1C</strain>
    </source>
</reference>
<feature type="region of interest" description="Disordered" evidence="1">
    <location>
        <begin position="157"/>
        <end position="234"/>
    </location>
</feature>
<evidence type="ECO:0000313" key="2">
    <source>
        <dbReference type="EMBL" id="KAA6400585.1"/>
    </source>
</evidence>
<dbReference type="EMBL" id="SNRW01000537">
    <property type="protein sequence ID" value="KAA6400585.1"/>
    <property type="molecule type" value="Genomic_DNA"/>
</dbReference>
<feature type="compositionally biased region" description="Basic residues" evidence="1">
    <location>
        <begin position="182"/>
        <end position="198"/>
    </location>
</feature>
<name>A0A5J4X1R6_9EUKA</name>